<dbReference type="Gene3D" id="1.25.40.20">
    <property type="entry name" value="Ankyrin repeat-containing domain"/>
    <property type="match status" value="1"/>
</dbReference>
<name>A0A067DBP8_CITSI</name>
<reference evidence="1 2" key="1">
    <citation type="submission" date="2014-04" db="EMBL/GenBank/DDBJ databases">
        <authorList>
            <consortium name="International Citrus Genome Consortium"/>
            <person name="Gmitter F."/>
            <person name="Chen C."/>
            <person name="Farmerie W."/>
            <person name="Harkins T."/>
            <person name="Desany B."/>
            <person name="Mohiuddin M."/>
            <person name="Kodira C."/>
            <person name="Borodovsky M."/>
            <person name="Lomsadze A."/>
            <person name="Burns P."/>
            <person name="Jenkins J."/>
            <person name="Prochnik S."/>
            <person name="Shu S."/>
            <person name="Chapman J."/>
            <person name="Pitluck S."/>
            <person name="Schmutz J."/>
            <person name="Rokhsar D."/>
        </authorList>
    </citation>
    <scope>NUCLEOTIDE SEQUENCE</scope>
</reference>
<dbReference type="InterPro" id="IPR002110">
    <property type="entry name" value="Ankyrin_rpt"/>
</dbReference>
<organism evidence="1 2">
    <name type="scientific">Citrus sinensis</name>
    <name type="common">Sweet orange</name>
    <name type="synonym">Citrus aurantium var. sinensis</name>
    <dbReference type="NCBI Taxonomy" id="2711"/>
    <lineage>
        <taxon>Eukaryota</taxon>
        <taxon>Viridiplantae</taxon>
        <taxon>Streptophyta</taxon>
        <taxon>Embryophyta</taxon>
        <taxon>Tracheophyta</taxon>
        <taxon>Spermatophyta</taxon>
        <taxon>Magnoliopsida</taxon>
        <taxon>eudicotyledons</taxon>
        <taxon>Gunneridae</taxon>
        <taxon>Pentapetalae</taxon>
        <taxon>rosids</taxon>
        <taxon>malvids</taxon>
        <taxon>Sapindales</taxon>
        <taxon>Rutaceae</taxon>
        <taxon>Aurantioideae</taxon>
        <taxon>Citrus</taxon>
    </lineage>
</organism>
<keyword evidence="2" id="KW-1185">Reference proteome</keyword>
<evidence type="ECO:0000313" key="2">
    <source>
        <dbReference type="Proteomes" id="UP000027120"/>
    </source>
</evidence>
<dbReference type="Proteomes" id="UP000027120">
    <property type="component" value="Unassembled WGS sequence"/>
</dbReference>
<dbReference type="SMR" id="A0A067DBP8"/>
<dbReference type="SUPFAM" id="SSF48403">
    <property type="entry name" value="Ankyrin repeat"/>
    <property type="match status" value="1"/>
</dbReference>
<evidence type="ECO:0000313" key="1">
    <source>
        <dbReference type="EMBL" id="KDO40218.1"/>
    </source>
</evidence>
<dbReference type="PANTHER" id="PTHR24121:SF22">
    <property type="entry name" value="PROTEIN ACCELERATED CELL DEATH 6-LIKE"/>
    <property type="match status" value="1"/>
</dbReference>
<feature type="non-terminal residue" evidence="1">
    <location>
        <position position="1"/>
    </location>
</feature>
<proteinExistence type="predicted"/>
<gene>
    <name evidence="1" type="ORF">CISIN_1g042183mg</name>
</gene>
<accession>A0A067DBP8</accession>
<dbReference type="PANTHER" id="PTHR24121">
    <property type="entry name" value="NO MECHANORECEPTOR POTENTIAL C, ISOFORM D-RELATED"/>
    <property type="match status" value="1"/>
</dbReference>
<dbReference type="InterPro" id="IPR036770">
    <property type="entry name" value="Ankyrin_rpt-contain_sf"/>
</dbReference>
<dbReference type="Pfam" id="PF12796">
    <property type="entry name" value="Ank_2"/>
    <property type="match status" value="1"/>
</dbReference>
<sequence length="179" mass="20093">INFADMNSVSIEIEEASLLDNNGEISQLQIDPNLFKAAAAGNLEPFKDMAREEILEICPSLLLQVNAKGDSRSLLVAAKFGHCDIVSVLIERAKLLQHEDEELESGMIRMMNKEKHTALHEAVFHKIVDVVKILTREDLDYPYSANNYNKTPLCMVAEYEHSSHMVVAILKNCTSVSHR</sequence>
<dbReference type="EMBL" id="KK786060">
    <property type="protein sequence ID" value="KDO40218.1"/>
    <property type="molecule type" value="Genomic_DNA"/>
</dbReference>
<protein>
    <submittedName>
        <fullName evidence="1">Uncharacterized protein</fullName>
    </submittedName>
</protein>
<dbReference type="AlphaFoldDB" id="A0A067DBP8"/>
<dbReference type="STRING" id="2711.A0A067DBP8"/>